<feature type="compositionally biased region" description="Basic and acidic residues" evidence="6">
    <location>
        <begin position="1"/>
        <end position="20"/>
    </location>
</feature>
<dbReference type="Pfam" id="PF03631">
    <property type="entry name" value="Virul_fac_BrkB"/>
    <property type="match status" value="1"/>
</dbReference>
<keyword evidence="2" id="KW-1003">Cell membrane</keyword>
<dbReference type="NCBIfam" id="TIGR00765">
    <property type="entry name" value="yihY_not_rbn"/>
    <property type="match status" value="1"/>
</dbReference>
<keyword evidence="5 7" id="KW-0472">Membrane</keyword>
<dbReference type="Proteomes" id="UP000190135">
    <property type="component" value="Unassembled WGS sequence"/>
</dbReference>
<accession>A0A1T4MN48</accession>
<evidence type="ECO:0000313" key="9">
    <source>
        <dbReference type="Proteomes" id="UP000190135"/>
    </source>
</evidence>
<protein>
    <submittedName>
        <fullName evidence="8">Membrane protein</fullName>
    </submittedName>
</protein>
<feature type="transmembrane region" description="Helical" evidence="7">
    <location>
        <begin position="265"/>
        <end position="286"/>
    </location>
</feature>
<evidence type="ECO:0000256" key="1">
    <source>
        <dbReference type="ARBA" id="ARBA00004651"/>
    </source>
</evidence>
<keyword evidence="4 7" id="KW-1133">Transmembrane helix</keyword>
<dbReference type="STRING" id="1365950.SAMN05428963_102196"/>
<feature type="transmembrane region" description="Helical" evidence="7">
    <location>
        <begin position="231"/>
        <end position="253"/>
    </location>
</feature>
<dbReference type="GO" id="GO:0005886">
    <property type="term" value="C:plasma membrane"/>
    <property type="evidence" value="ECO:0007669"/>
    <property type="project" value="UniProtKB-SubCell"/>
</dbReference>
<evidence type="ECO:0000256" key="5">
    <source>
        <dbReference type="ARBA" id="ARBA00023136"/>
    </source>
</evidence>
<feature type="region of interest" description="Disordered" evidence="6">
    <location>
        <begin position="1"/>
        <end position="24"/>
    </location>
</feature>
<evidence type="ECO:0000256" key="6">
    <source>
        <dbReference type="SAM" id="MobiDB-lite"/>
    </source>
</evidence>
<reference evidence="8 9" key="1">
    <citation type="submission" date="2017-02" db="EMBL/GenBank/DDBJ databases">
        <authorList>
            <person name="Peterson S.W."/>
        </authorList>
    </citation>
    <scope>NUCLEOTIDE SEQUENCE [LARGE SCALE GENOMIC DNA]</scope>
    <source>
        <strain evidence="8 9">USBA 369</strain>
    </source>
</reference>
<dbReference type="PANTHER" id="PTHR30213:SF0">
    <property type="entry name" value="UPF0761 MEMBRANE PROTEIN YIHY"/>
    <property type="match status" value="1"/>
</dbReference>
<keyword evidence="9" id="KW-1185">Reference proteome</keyword>
<dbReference type="InterPro" id="IPR017039">
    <property type="entry name" value="Virul_fac_BrkB"/>
</dbReference>
<evidence type="ECO:0000256" key="3">
    <source>
        <dbReference type="ARBA" id="ARBA00022692"/>
    </source>
</evidence>
<feature type="transmembrane region" description="Helical" evidence="7">
    <location>
        <begin position="159"/>
        <end position="190"/>
    </location>
</feature>
<name>A0A1T4MN48_9HYPH</name>
<evidence type="ECO:0000313" key="8">
    <source>
        <dbReference type="EMBL" id="SJZ68373.1"/>
    </source>
</evidence>
<evidence type="ECO:0000256" key="4">
    <source>
        <dbReference type="ARBA" id="ARBA00022989"/>
    </source>
</evidence>
<feature type="transmembrane region" description="Helical" evidence="7">
    <location>
        <begin position="115"/>
        <end position="138"/>
    </location>
</feature>
<dbReference type="AlphaFoldDB" id="A0A1T4MN48"/>
<dbReference type="RefSeq" id="WP_245318760.1">
    <property type="nucleotide sequence ID" value="NZ_FUXL01000002.1"/>
</dbReference>
<evidence type="ECO:0000256" key="2">
    <source>
        <dbReference type="ARBA" id="ARBA00022475"/>
    </source>
</evidence>
<sequence length="380" mass="41241">MTSTIDTERSEQNGRGREADGPTQIPLQGWKDILWRLYNEVSDDRIMLVAAGVTYYILLAFVPGLSAFISIYGLFLDPSTVTGHLSMLQGIIPGGAMDILQEQLTRLAERGNTSLSLTLLISLGLALWSANAGMKALFEAMNVAYDEKESRGFIKLTAVSLLFTLGAMAMIMAIIVVVIGLPAVFAFIGLGTGTEWLIQILSYAALFVLLSLAIAALYRWAPNRSQAKWRWITPGGALGLIGTLIISVLFTWYTSNFGSYDATYGSLGAIIGFMTWMWISLVLLILGGELNSELEHQTAMDTTTGVEQPMGERGARMADSVGRNWGEAARPSKNAMFPGEQKGAPPPPPERRKISLGTLAVTVPAALILSYAQKRAKRRS</sequence>
<dbReference type="EMBL" id="FUXL01000002">
    <property type="protein sequence ID" value="SJZ68373.1"/>
    <property type="molecule type" value="Genomic_DNA"/>
</dbReference>
<feature type="region of interest" description="Disordered" evidence="6">
    <location>
        <begin position="329"/>
        <end position="355"/>
    </location>
</feature>
<proteinExistence type="predicted"/>
<feature type="transmembrane region" description="Helical" evidence="7">
    <location>
        <begin position="196"/>
        <end position="219"/>
    </location>
</feature>
<evidence type="ECO:0000256" key="7">
    <source>
        <dbReference type="SAM" id="Phobius"/>
    </source>
</evidence>
<gene>
    <name evidence="8" type="ORF">SAMN05428963_102196</name>
</gene>
<comment type="subcellular location">
    <subcellularLocation>
        <location evidence="1">Cell membrane</location>
        <topology evidence="1">Multi-pass membrane protein</topology>
    </subcellularLocation>
</comment>
<feature type="transmembrane region" description="Helical" evidence="7">
    <location>
        <begin position="46"/>
        <end position="75"/>
    </location>
</feature>
<keyword evidence="3 7" id="KW-0812">Transmembrane</keyword>
<dbReference type="PANTHER" id="PTHR30213">
    <property type="entry name" value="INNER MEMBRANE PROTEIN YHJD"/>
    <property type="match status" value="1"/>
</dbReference>
<organism evidence="8 9">
    <name type="scientific">Consotaella salsifontis</name>
    <dbReference type="NCBI Taxonomy" id="1365950"/>
    <lineage>
        <taxon>Bacteria</taxon>
        <taxon>Pseudomonadati</taxon>
        <taxon>Pseudomonadota</taxon>
        <taxon>Alphaproteobacteria</taxon>
        <taxon>Hyphomicrobiales</taxon>
        <taxon>Aurantimonadaceae</taxon>
        <taxon>Consotaella</taxon>
    </lineage>
</organism>